<keyword evidence="8" id="KW-1185">Reference proteome</keyword>
<dbReference type="Pfam" id="PF03852">
    <property type="entry name" value="Vsr"/>
    <property type="match status" value="1"/>
</dbReference>
<comment type="caution">
    <text evidence="7">The sequence shown here is derived from an EMBL/GenBank/DDBJ whole genome shotgun (WGS) entry which is preliminary data.</text>
</comment>
<evidence type="ECO:0000313" key="7">
    <source>
        <dbReference type="EMBL" id="PKD17663.1"/>
    </source>
</evidence>
<dbReference type="AlphaFoldDB" id="A0A2N0TSE9"/>
<gene>
    <name evidence="7" type="ORF">APR41_05495</name>
</gene>
<dbReference type="RefSeq" id="WP_079712252.1">
    <property type="nucleotide sequence ID" value="NZ_FUZC01000003.1"/>
</dbReference>
<comment type="similarity">
    <text evidence="6">Belongs to the Vsr family.</text>
</comment>
<organism evidence="7 8">
    <name type="scientific">Salegentibacter salinarum</name>
    <dbReference type="NCBI Taxonomy" id="447422"/>
    <lineage>
        <taxon>Bacteria</taxon>
        <taxon>Pseudomonadati</taxon>
        <taxon>Bacteroidota</taxon>
        <taxon>Flavobacteriia</taxon>
        <taxon>Flavobacteriales</taxon>
        <taxon>Flavobacteriaceae</taxon>
        <taxon>Salegentibacter</taxon>
    </lineage>
</organism>
<evidence type="ECO:0000256" key="3">
    <source>
        <dbReference type="ARBA" id="ARBA00022763"/>
    </source>
</evidence>
<sequence length="144" mass="16992">MADVHNKSTRSYNMSRIKGKNTSPEMIVRKYLHSQGFRFRLHVNKLPGKPDIVLPKHKTIIDIRGCFWHKHENCKYGKTVKTSSEVITSRRNSAVDRDQSNFIKWQEMGWTIIVVWSDCELEPRKKNSEKRKLILKQIKEALKN</sequence>
<evidence type="ECO:0000313" key="8">
    <source>
        <dbReference type="Proteomes" id="UP000232673"/>
    </source>
</evidence>
<evidence type="ECO:0000256" key="1">
    <source>
        <dbReference type="ARBA" id="ARBA00022722"/>
    </source>
</evidence>
<keyword evidence="2 7" id="KW-0255">Endonuclease</keyword>
<keyword evidence="1" id="KW-0540">Nuclease</keyword>
<dbReference type="GO" id="GO:0004519">
    <property type="term" value="F:endonuclease activity"/>
    <property type="evidence" value="ECO:0007669"/>
    <property type="project" value="UniProtKB-KW"/>
</dbReference>
<name>A0A2N0TSE9_9FLAO</name>
<reference evidence="7 8" key="1">
    <citation type="submission" date="2015-10" db="EMBL/GenBank/DDBJ databases">
        <title>Draft genome sequence of Salegentibacter salinarum KCTC 12975.</title>
        <authorList>
            <person name="Lin W."/>
            <person name="Zheng Q."/>
        </authorList>
    </citation>
    <scope>NUCLEOTIDE SEQUENCE [LARGE SCALE GENOMIC DNA]</scope>
    <source>
        <strain evidence="7 8">KCTC 12975</strain>
    </source>
</reference>
<dbReference type="CDD" id="cd00221">
    <property type="entry name" value="Vsr"/>
    <property type="match status" value="1"/>
</dbReference>
<accession>A0A2N0TSE9</accession>
<keyword evidence="5" id="KW-0234">DNA repair</keyword>
<proteinExistence type="inferred from homology"/>
<dbReference type="GO" id="GO:0006298">
    <property type="term" value="P:mismatch repair"/>
    <property type="evidence" value="ECO:0007669"/>
    <property type="project" value="InterPro"/>
</dbReference>
<dbReference type="NCBIfam" id="TIGR00632">
    <property type="entry name" value="vsr"/>
    <property type="match status" value="1"/>
</dbReference>
<dbReference type="Gene3D" id="3.40.960.10">
    <property type="entry name" value="VSR Endonuclease"/>
    <property type="match status" value="1"/>
</dbReference>
<evidence type="ECO:0000256" key="5">
    <source>
        <dbReference type="ARBA" id="ARBA00023204"/>
    </source>
</evidence>
<dbReference type="InterPro" id="IPR011335">
    <property type="entry name" value="Restrct_endonuc-II-like"/>
</dbReference>
<keyword evidence="4" id="KW-0378">Hydrolase</keyword>
<keyword evidence="3" id="KW-0227">DNA damage</keyword>
<dbReference type="STRING" id="447422.SAMN05660903_01125"/>
<dbReference type="GO" id="GO:0016787">
    <property type="term" value="F:hydrolase activity"/>
    <property type="evidence" value="ECO:0007669"/>
    <property type="project" value="UniProtKB-KW"/>
</dbReference>
<dbReference type="InterPro" id="IPR004603">
    <property type="entry name" value="DNA_mismatch_endonuc_vsr"/>
</dbReference>
<dbReference type="EMBL" id="LKTS01000034">
    <property type="protein sequence ID" value="PKD17663.1"/>
    <property type="molecule type" value="Genomic_DNA"/>
</dbReference>
<evidence type="ECO:0000256" key="4">
    <source>
        <dbReference type="ARBA" id="ARBA00022801"/>
    </source>
</evidence>
<dbReference type="Proteomes" id="UP000232673">
    <property type="component" value="Unassembled WGS sequence"/>
</dbReference>
<evidence type="ECO:0000256" key="6">
    <source>
        <dbReference type="ARBA" id="ARBA00029466"/>
    </source>
</evidence>
<dbReference type="SUPFAM" id="SSF52980">
    <property type="entry name" value="Restriction endonuclease-like"/>
    <property type="match status" value="1"/>
</dbReference>
<evidence type="ECO:0000256" key="2">
    <source>
        <dbReference type="ARBA" id="ARBA00022759"/>
    </source>
</evidence>
<dbReference type="OrthoDB" id="9801520at2"/>
<protein>
    <submittedName>
        <fullName evidence="7">Endonuclease</fullName>
    </submittedName>
</protein>